<dbReference type="InterPro" id="IPR003346">
    <property type="entry name" value="Transposase_20"/>
</dbReference>
<evidence type="ECO:0000259" key="1">
    <source>
        <dbReference type="Pfam" id="PF01548"/>
    </source>
</evidence>
<dbReference type="AlphaFoldDB" id="A0A1X7D7H7"/>
<accession>A0A1X7D7H7</accession>
<evidence type="ECO:0000259" key="2">
    <source>
        <dbReference type="Pfam" id="PF02371"/>
    </source>
</evidence>
<dbReference type="EMBL" id="FXAC01000009">
    <property type="protein sequence ID" value="SMF10281.1"/>
    <property type="molecule type" value="Genomic_DNA"/>
</dbReference>
<name>A0A1X7D7H7_9MICC</name>
<sequence length="210" mass="22764">MKTDAKDAVHLARLLRVDEVTGVVVPSVEQEAVQDLVRAREGCRSDLIRARRRVSKLLLHHGSSMKVGQAWTGAHHAWLARQYLGSPATRMAFDAEHETVLATADRRDRLDQVITQMAAESQFTEVVHRLGCLRGISTLTGFGLAVEIGDWHRFTGNTIGAFVGLVPCEHSSGASRVRGPITKTGNTHAGGCWLTQPGTGQVVLVLGRDG</sequence>
<dbReference type="InterPro" id="IPR002525">
    <property type="entry name" value="Transp_IS110-like_N"/>
</dbReference>
<evidence type="ECO:0000313" key="3">
    <source>
        <dbReference type="EMBL" id="SMF10281.1"/>
    </source>
</evidence>
<gene>
    <name evidence="3" type="ORF">SAMN06296028_10943</name>
</gene>
<dbReference type="RefSeq" id="WP_240505672.1">
    <property type="nucleotide sequence ID" value="NZ_FXAC01000009.1"/>
</dbReference>
<proteinExistence type="predicted"/>
<dbReference type="Proteomes" id="UP000192929">
    <property type="component" value="Unassembled WGS sequence"/>
</dbReference>
<feature type="domain" description="Transposase IS110-like N-terminal" evidence="1">
    <location>
        <begin position="2"/>
        <end position="59"/>
    </location>
</feature>
<evidence type="ECO:0000313" key="4">
    <source>
        <dbReference type="Proteomes" id="UP000192929"/>
    </source>
</evidence>
<dbReference type="GO" id="GO:0006313">
    <property type="term" value="P:DNA transposition"/>
    <property type="evidence" value="ECO:0007669"/>
    <property type="project" value="InterPro"/>
</dbReference>
<dbReference type="GO" id="GO:0003677">
    <property type="term" value="F:DNA binding"/>
    <property type="evidence" value="ECO:0007669"/>
    <property type="project" value="InterPro"/>
</dbReference>
<dbReference type="InterPro" id="IPR047650">
    <property type="entry name" value="Transpos_IS110"/>
</dbReference>
<keyword evidence="4" id="KW-1185">Reference proteome</keyword>
<dbReference type="Pfam" id="PF02371">
    <property type="entry name" value="Transposase_20"/>
    <property type="match status" value="1"/>
</dbReference>
<reference evidence="4" key="1">
    <citation type="submission" date="2017-04" db="EMBL/GenBank/DDBJ databases">
        <authorList>
            <person name="Varghese N."/>
            <person name="Submissions S."/>
        </authorList>
    </citation>
    <scope>NUCLEOTIDE SEQUENCE [LARGE SCALE GENOMIC DNA]</scope>
    <source>
        <strain evidence="4">NIO-1021</strain>
    </source>
</reference>
<protein>
    <submittedName>
        <fullName evidence="3">Transposase</fullName>
    </submittedName>
</protein>
<organism evidence="3 4">
    <name type="scientific">Kocuria marina subsp. indica</name>
    <dbReference type="NCBI Taxonomy" id="1049583"/>
    <lineage>
        <taxon>Bacteria</taxon>
        <taxon>Bacillati</taxon>
        <taxon>Actinomycetota</taxon>
        <taxon>Actinomycetes</taxon>
        <taxon>Micrococcales</taxon>
        <taxon>Micrococcaceae</taxon>
        <taxon>Kocuria</taxon>
    </lineage>
</organism>
<dbReference type="PANTHER" id="PTHR33055">
    <property type="entry name" value="TRANSPOSASE FOR INSERTION SEQUENCE ELEMENT IS1111A"/>
    <property type="match status" value="1"/>
</dbReference>
<feature type="domain" description="Transposase IS116/IS110/IS902 C-terminal" evidence="2">
    <location>
        <begin position="130"/>
        <end position="188"/>
    </location>
</feature>
<dbReference type="GO" id="GO:0004803">
    <property type="term" value="F:transposase activity"/>
    <property type="evidence" value="ECO:0007669"/>
    <property type="project" value="InterPro"/>
</dbReference>
<dbReference type="Pfam" id="PF01548">
    <property type="entry name" value="DEDD_Tnp_IS110"/>
    <property type="match status" value="1"/>
</dbReference>